<dbReference type="STRING" id="333673.A0A3M0KE46"/>
<proteinExistence type="predicted"/>
<dbReference type="PANTHER" id="PTHR32083:SF31">
    <property type="entry name" value="CILIA- AND FLAGELLA-ASSOCIATED PROTEIN 58"/>
    <property type="match status" value="1"/>
</dbReference>
<gene>
    <name evidence="4" type="ORF">DUI87_11531</name>
</gene>
<accession>A0A3M0KE46</accession>
<keyword evidence="1 2" id="KW-0175">Coiled coil</keyword>
<dbReference type="PANTHER" id="PTHR32083">
    <property type="entry name" value="CILIA AND FLAGELLA-ASSOCIATED PROTEIN 58-RELATED"/>
    <property type="match status" value="1"/>
</dbReference>
<evidence type="ECO:0000256" key="1">
    <source>
        <dbReference type="ARBA" id="ARBA00023054"/>
    </source>
</evidence>
<dbReference type="GO" id="GO:0005856">
    <property type="term" value="C:cytoskeleton"/>
    <property type="evidence" value="ECO:0007669"/>
    <property type="project" value="TreeGrafter"/>
</dbReference>
<dbReference type="Pfam" id="PF21771">
    <property type="entry name" value="CFAP58_CC"/>
    <property type="match status" value="1"/>
</dbReference>
<dbReference type="EMBL" id="QRBI01000108">
    <property type="protein sequence ID" value="RMC11412.1"/>
    <property type="molecule type" value="Genomic_DNA"/>
</dbReference>
<dbReference type="AlphaFoldDB" id="A0A3M0KE46"/>
<sequence>MAEENSDKPYLEESAFEALEKDSQEFISLLSRDEALEKFRVEYEKLLAIMKESRENEKHLMEKCRKLSVELVEKSSKVAVLTKLTHDDGETISSLKSELEKAWKMVDKAYEREQKTKETIDSLKKEISHLNNLMKERAGQEYNVEDLLRFQEEVTEERDQLLSEVVQLRQSLTEITEQQQETEKAKNEAEQAVLQLQQDIQLRQNEELREVRKKEKMETELKNLLAEMDNKQAEIQKLQQQIEKDKEEQLNIENNLREQKILNEKVGKELEQLKMKYQKLTEETEQQSAMIDDVMKDIGQKTAQLKEKEDEAAQMRHEISKLSKIRDVLQNKLRTAEEQKVDAEHEKSMLKNQIIRLEKELETAKKQAETDKRTIDGLVRERDMLNQNLIKATNATQKQIDLVKLHEQSKQNLESEIQNYKIEAQKQRKIIYQLEKERESFIKETSELKEKILHHMKDLEMHQIQICDYEKEVQVQMMKLKQQQNLCETLRTERTLYSKNLIEAKDEIAEMKMKLKTATRQLDHLKEELKEKDVALEKAHVDFQQSEDEKESLKTELLKMTKQAQETKAYIANQEAEEKNLLKIIAEADAERQKQKKEFDKVLSERHALGTQLIRRNDEVALLYEKIKIQQAILNRGETEYRQRMEDMRILKLEIKKLRREKGILGKSVANVKELRWEFNHMQKELLREQTRCKILEDELQKPMQVHRWRKLEASDPTTFELIMKVQRLQKRLISKTGEVIEKEFLLQGFEKMGRKYDDQFNVTRIFVGPVEKVLGVLLSQEKEKLYVELRHVLARQPGPEAAEQLQQYRNVLREKTKQIKVLSSELSMCETQSKEYKHEIERLNNELLEVKKKYLSQKRKEQQKKYGKTILSTQLSA</sequence>
<feature type="coiled-coil region" evidence="2">
    <location>
        <begin position="641"/>
        <end position="699"/>
    </location>
</feature>
<feature type="coiled-coil region" evidence="2">
    <location>
        <begin position="806"/>
        <end position="865"/>
    </location>
</feature>
<feature type="coiled-coil region" evidence="2">
    <location>
        <begin position="106"/>
        <end position="451"/>
    </location>
</feature>
<evidence type="ECO:0000313" key="5">
    <source>
        <dbReference type="Proteomes" id="UP000269221"/>
    </source>
</evidence>
<protein>
    <recommendedName>
        <fullName evidence="3">Cilia- and flagella-associated protein 58 central coiled coil domain-containing protein</fullName>
    </recommendedName>
</protein>
<dbReference type="OrthoDB" id="264785at2759"/>
<dbReference type="Proteomes" id="UP000269221">
    <property type="component" value="Unassembled WGS sequence"/>
</dbReference>
<comment type="caution">
    <text evidence="4">The sequence shown here is derived from an EMBL/GenBank/DDBJ whole genome shotgun (WGS) entry which is preliminary data.</text>
</comment>
<organism evidence="4 5">
    <name type="scientific">Hirundo rustica rustica</name>
    <dbReference type="NCBI Taxonomy" id="333673"/>
    <lineage>
        <taxon>Eukaryota</taxon>
        <taxon>Metazoa</taxon>
        <taxon>Chordata</taxon>
        <taxon>Craniata</taxon>
        <taxon>Vertebrata</taxon>
        <taxon>Euteleostomi</taxon>
        <taxon>Archelosauria</taxon>
        <taxon>Archosauria</taxon>
        <taxon>Dinosauria</taxon>
        <taxon>Saurischia</taxon>
        <taxon>Theropoda</taxon>
        <taxon>Coelurosauria</taxon>
        <taxon>Aves</taxon>
        <taxon>Neognathae</taxon>
        <taxon>Neoaves</taxon>
        <taxon>Telluraves</taxon>
        <taxon>Australaves</taxon>
        <taxon>Passeriformes</taxon>
        <taxon>Sylvioidea</taxon>
        <taxon>Hirundinidae</taxon>
        <taxon>Hirundo</taxon>
    </lineage>
</organism>
<reference evidence="4 5" key="1">
    <citation type="submission" date="2018-07" db="EMBL/GenBank/DDBJ databases">
        <title>A high quality draft genome assembly of the barn swallow (H. rustica rustica).</title>
        <authorList>
            <person name="Formenti G."/>
            <person name="Chiara M."/>
            <person name="Poveda L."/>
            <person name="Francoijs K.-J."/>
            <person name="Bonisoli-Alquati A."/>
            <person name="Canova L."/>
            <person name="Gianfranceschi L."/>
            <person name="Horner D.S."/>
            <person name="Saino N."/>
        </authorList>
    </citation>
    <scope>NUCLEOTIDE SEQUENCE [LARGE SCALE GENOMIC DNA]</scope>
    <source>
        <strain evidence="4">Chelidonia</strain>
        <tissue evidence="4">Blood</tissue>
    </source>
</reference>
<dbReference type="InterPro" id="IPR049270">
    <property type="entry name" value="CFAP58_CC"/>
</dbReference>
<evidence type="ECO:0000259" key="3">
    <source>
        <dbReference type="Pfam" id="PF21771"/>
    </source>
</evidence>
<feature type="domain" description="Cilia- and flagella-associated protein 58 central coiled coil" evidence="3">
    <location>
        <begin position="362"/>
        <end position="666"/>
    </location>
</feature>
<evidence type="ECO:0000313" key="4">
    <source>
        <dbReference type="EMBL" id="RMC11412.1"/>
    </source>
</evidence>
<feature type="coiled-coil region" evidence="2">
    <location>
        <begin position="501"/>
        <end position="605"/>
    </location>
</feature>
<name>A0A3M0KE46_HIRRU</name>
<keyword evidence="5" id="KW-1185">Reference proteome</keyword>
<evidence type="ECO:0000256" key="2">
    <source>
        <dbReference type="SAM" id="Coils"/>
    </source>
</evidence>